<sequence length="260" mass="28798">MKPDLDGCLDALRRKGLAPDDPVAVVVVGSVTRGWAHAASDFDLYVLTDAPCRMPGARTVAVPLTPDSVTSVDFTDGGRRYEVTYWTDAQVGQMLDKVTWDAFDSDESSLRILTSNEELFLERLSGGVALTGADWLKRRAEQLHDSAYRAFVSTRSLSEADGKVEQALGMLETGDTHSAVLAAKVAFQQATDALLDSHGVYGTHTPKWRARRVQDAGLDALPFERYWALETMADFDPQRPEDWVRRTVEFCKDLSLEVEI</sequence>
<evidence type="ECO:0000259" key="1">
    <source>
        <dbReference type="Pfam" id="PF01909"/>
    </source>
</evidence>
<proteinExistence type="predicted"/>
<dbReference type="Pfam" id="PF01909">
    <property type="entry name" value="NTP_transf_2"/>
    <property type="match status" value="1"/>
</dbReference>
<dbReference type="SUPFAM" id="SSF81301">
    <property type="entry name" value="Nucleotidyltransferase"/>
    <property type="match status" value="1"/>
</dbReference>
<dbReference type="RefSeq" id="WP_311622994.1">
    <property type="nucleotide sequence ID" value="NZ_JAVRFE010000007.1"/>
</dbReference>
<reference evidence="2" key="1">
    <citation type="submission" date="2024-05" db="EMBL/GenBank/DDBJ databases">
        <title>30 novel species of actinomycetes from the DSMZ collection.</title>
        <authorList>
            <person name="Nouioui I."/>
        </authorList>
    </citation>
    <scope>NUCLEOTIDE SEQUENCE</scope>
    <source>
        <strain evidence="2">DSM 41527</strain>
    </source>
</reference>
<dbReference type="InterPro" id="IPR043519">
    <property type="entry name" value="NT_sf"/>
</dbReference>
<evidence type="ECO:0000313" key="3">
    <source>
        <dbReference type="Proteomes" id="UP001180551"/>
    </source>
</evidence>
<dbReference type="Gene3D" id="3.30.460.10">
    <property type="entry name" value="Beta Polymerase, domain 2"/>
    <property type="match status" value="1"/>
</dbReference>
<dbReference type="Proteomes" id="UP001180551">
    <property type="component" value="Unassembled WGS sequence"/>
</dbReference>
<feature type="domain" description="Polymerase nucleotidyl transferase" evidence="1">
    <location>
        <begin position="9"/>
        <end position="51"/>
    </location>
</feature>
<accession>A0ABU2T373</accession>
<keyword evidence="3" id="KW-1185">Reference proteome</keyword>
<organism evidence="2 3">
    <name type="scientific">Streptomyces mooreae</name>
    <dbReference type="NCBI Taxonomy" id="3075523"/>
    <lineage>
        <taxon>Bacteria</taxon>
        <taxon>Bacillati</taxon>
        <taxon>Actinomycetota</taxon>
        <taxon>Actinomycetes</taxon>
        <taxon>Kitasatosporales</taxon>
        <taxon>Streptomycetaceae</taxon>
        <taxon>Streptomyces</taxon>
    </lineage>
</organism>
<evidence type="ECO:0000313" key="2">
    <source>
        <dbReference type="EMBL" id="MDT0455682.1"/>
    </source>
</evidence>
<protein>
    <submittedName>
        <fullName evidence="2">Nucleotidyltransferase domain-containing protein</fullName>
    </submittedName>
</protein>
<comment type="caution">
    <text evidence="2">The sequence shown here is derived from an EMBL/GenBank/DDBJ whole genome shotgun (WGS) entry which is preliminary data.</text>
</comment>
<gene>
    <name evidence="2" type="ORF">RM550_08010</name>
</gene>
<dbReference type="EMBL" id="JAVRFE010000007">
    <property type="protein sequence ID" value="MDT0455682.1"/>
    <property type="molecule type" value="Genomic_DNA"/>
</dbReference>
<name>A0ABU2T373_9ACTN</name>
<dbReference type="InterPro" id="IPR002934">
    <property type="entry name" value="Polymerase_NTP_transf_dom"/>
</dbReference>